<keyword evidence="3" id="KW-1185">Reference proteome</keyword>
<accession>A0ABP6LV95</accession>
<evidence type="ECO:0000313" key="3">
    <source>
        <dbReference type="Proteomes" id="UP001500236"/>
    </source>
</evidence>
<dbReference type="PANTHER" id="PTHR11895">
    <property type="entry name" value="TRANSAMIDASE"/>
    <property type="match status" value="1"/>
</dbReference>
<feature type="domain" description="Amidase" evidence="1">
    <location>
        <begin position="17"/>
        <end position="432"/>
    </location>
</feature>
<dbReference type="Proteomes" id="UP001500236">
    <property type="component" value="Unassembled WGS sequence"/>
</dbReference>
<dbReference type="InterPro" id="IPR023631">
    <property type="entry name" value="Amidase_dom"/>
</dbReference>
<evidence type="ECO:0000259" key="1">
    <source>
        <dbReference type="Pfam" id="PF01425"/>
    </source>
</evidence>
<dbReference type="RefSeq" id="WP_344682524.1">
    <property type="nucleotide sequence ID" value="NZ_BAAAVT010000008.1"/>
</dbReference>
<dbReference type="SUPFAM" id="SSF75304">
    <property type="entry name" value="Amidase signature (AS) enzymes"/>
    <property type="match status" value="1"/>
</dbReference>
<comment type="caution">
    <text evidence="2">The sequence shown here is derived from an EMBL/GenBank/DDBJ whole genome shotgun (WGS) entry which is preliminary data.</text>
</comment>
<protein>
    <submittedName>
        <fullName evidence="2">Indoleacetamide hydrolase</fullName>
    </submittedName>
</protein>
<dbReference type="EMBL" id="BAAAVT010000008">
    <property type="protein sequence ID" value="GAA3062484.1"/>
    <property type="molecule type" value="Genomic_DNA"/>
</dbReference>
<dbReference type="InterPro" id="IPR000120">
    <property type="entry name" value="Amidase"/>
</dbReference>
<keyword evidence="2" id="KW-0378">Hydrolase</keyword>
<dbReference type="Gene3D" id="3.90.1300.10">
    <property type="entry name" value="Amidase signature (AS) domain"/>
    <property type="match status" value="1"/>
</dbReference>
<dbReference type="GO" id="GO:0016787">
    <property type="term" value="F:hydrolase activity"/>
    <property type="evidence" value="ECO:0007669"/>
    <property type="project" value="UniProtKB-KW"/>
</dbReference>
<dbReference type="PANTHER" id="PTHR11895:SF151">
    <property type="entry name" value="GLUTAMYL-TRNA(GLN) AMIDOTRANSFERASE SUBUNIT A"/>
    <property type="match status" value="1"/>
</dbReference>
<name>A0ABP6LV95_9MICC</name>
<dbReference type="Pfam" id="PF01425">
    <property type="entry name" value="Amidase"/>
    <property type="match status" value="1"/>
</dbReference>
<gene>
    <name evidence="2" type="primary">iaaH</name>
    <name evidence="2" type="ORF">GCM10010529_14790</name>
</gene>
<sequence length="447" mass="45831">MARAEDAASSSGVFVAVSEVASELVSEAGDSDPEAAGGSGELAGVPFAVKDNIDVQGLPTTAGSGLFEGNVPRHDASVVSVLRDAGAWVVGKTNMHELALGVTSNNGHFGPVRHPVDRTRTAGGSSGGSAAAVASGVVPFSLGTDTGASVTLPASFCGVVGFRPTTGRYPDDGLLRISWTRDTVGLHTTTVADAQLLDGIITRESESESESESGAEVGSRPLAGRRIGVPAGRFDDLSPEVDALSRAALGRLEDAGATLVEVSVRDDLRAAAEGGMTVVLYEAAQLLQEQHAIFTGGTPGAALAELADSVDSPDVAGLLRHLSAAPVSREDYETARRMVWRLRGAYASAFRDPHVEALISPTAVALPPLLGEDQTFRHNGRDVPVFETLIRNTGPGTSAGLPMISVPAGRAADGMPVGMLLEGPRSADTALLRLAAAVEEAFAASAR</sequence>
<proteinExistence type="predicted"/>
<reference evidence="3" key="1">
    <citation type="journal article" date="2019" name="Int. J. Syst. Evol. Microbiol.">
        <title>The Global Catalogue of Microorganisms (GCM) 10K type strain sequencing project: providing services to taxonomists for standard genome sequencing and annotation.</title>
        <authorList>
            <consortium name="The Broad Institute Genomics Platform"/>
            <consortium name="The Broad Institute Genome Sequencing Center for Infectious Disease"/>
            <person name="Wu L."/>
            <person name="Ma J."/>
        </authorList>
    </citation>
    <scope>NUCLEOTIDE SEQUENCE [LARGE SCALE GENOMIC DNA]</scope>
    <source>
        <strain evidence="3">JCM 14309</strain>
    </source>
</reference>
<organism evidence="2 3">
    <name type="scientific">Nesterenkonia aethiopica</name>
    <dbReference type="NCBI Taxonomy" id="269144"/>
    <lineage>
        <taxon>Bacteria</taxon>
        <taxon>Bacillati</taxon>
        <taxon>Actinomycetota</taxon>
        <taxon>Actinomycetes</taxon>
        <taxon>Micrococcales</taxon>
        <taxon>Micrococcaceae</taxon>
        <taxon>Nesterenkonia</taxon>
    </lineage>
</organism>
<evidence type="ECO:0000313" key="2">
    <source>
        <dbReference type="EMBL" id="GAA3062484.1"/>
    </source>
</evidence>
<dbReference type="InterPro" id="IPR036928">
    <property type="entry name" value="AS_sf"/>
</dbReference>